<gene>
    <name evidence="1" type="ORF">MCEL_02740</name>
</gene>
<keyword evidence="2" id="KW-1185">Reference proteome</keyword>
<dbReference type="Gene3D" id="3.40.50.150">
    <property type="entry name" value="Vaccinia Virus protein VP39"/>
    <property type="match status" value="1"/>
</dbReference>
<dbReference type="Pfam" id="PF08241">
    <property type="entry name" value="Methyltransf_11"/>
    <property type="match status" value="1"/>
</dbReference>
<dbReference type="CDD" id="cd02440">
    <property type="entry name" value="AdoMet_MTases"/>
    <property type="match status" value="1"/>
</dbReference>
<protein>
    <submittedName>
        <fullName evidence="1">Uncharacterized protein</fullName>
    </submittedName>
</protein>
<sequence length="346" mass="39116">MPPSELDNFFNNHSQLLCCPRCGGDALAIQGNGFGCTHCHQHYSARDGIPSLFIPNDWSDSKDDVTQKIKAFYEANPFPNYDDFDSVGSLIDKARKAVFAKLLDDQIPYGARVIECGCGTGQLTNFLAIRRTVIGTDLCLNSLKMATAFKQQNDLKRAQFLQMNLFRPAFKPGTFDLVISNGVLHHTSDPQLGFESIARLVRPGGYIMIGLYHKYGRLVTDIRRVAFNATNDRFMFLDRHAVDARVSTQKRRSWFMDQYKNPHESKHTVGEVIGWLEKIGFDFVHAIPKTEPFSGLAEDEQLFQPERLGSTFERMLVNLGMMITGHREGGFFIIVARRPVERGVRS</sequence>
<name>A0A1X0BXM9_MYCCF</name>
<evidence type="ECO:0000313" key="2">
    <source>
        <dbReference type="Proteomes" id="UP000466431"/>
    </source>
</evidence>
<dbReference type="OrthoDB" id="649979at2"/>
<reference evidence="1 2" key="1">
    <citation type="journal article" date="2019" name="Emerg. Microbes Infect.">
        <title>Comprehensive subspecies identification of 175 nontuberculous mycobacteria species based on 7547 genomic profiles.</title>
        <authorList>
            <person name="Matsumoto Y."/>
            <person name="Kinjo T."/>
            <person name="Motooka D."/>
            <person name="Nabeya D."/>
            <person name="Jung N."/>
            <person name="Uechi K."/>
            <person name="Horii T."/>
            <person name="Iida T."/>
            <person name="Fujita J."/>
            <person name="Nakamura S."/>
        </authorList>
    </citation>
    <scope>NUCLEOTIDE SEQUENCE [LARGE SCALE GENOMIC DNA]</scope>
    <source>
        <strain evidence="1 2">JCM 18439</strain>
    </source>
</reference>
<dbReference type="SUPFAM" id="SSF53335">
    <property type="entry name" value="S-adenosyl-L-methionine-dependent methyltransferases"/>
    <property type="match status" value="1"/>
</dbReference>
<dbReference type="SUPFAM" id="SSF158997">
    <property type="entry name" value="Trm112p-like"/>
    <property type="match status" value="1"/>
</dbReference>
<accession>A0A1X0BXM9</accession>
<dbReference type="GO" id="GO:0008757">
    <property type="term" value="F:S-adenosylmethionine-dependent methyltransferase activity"/>
    <property type="evidence" value="ECO:0007669"/>
    <property type="project" value="InterPro"/>
</dbReference>
<organism evidence="1 2">
    <name type="scientific">Mycolicibacterium celeriflavum</name>
    <name type="common">Mycobacterium celeriflavum</name>
    <dbReference type="NCBI Taxonomy" id="1249101"/>
    <lineage>
        <taxon>Bacteria</taxon>
        <taxon>Bacillati</taxon>
        <taxon>Actinomycetota</taxon>
        <taxon>Actinomycetes</taxon>
        <taxon>Mycobacteriales</taxon>
        <taxon>Mycobacteriaceae</taxon>
        <taxon>Mycolicibacterium</taxon>
    </lineage>
</organism>
<dbReference type="STRING" id="1249101.BST21_07750"/>
<dbReference type="AlphaFoldDB" id="A0A1X0BXM9"/>
<proteinExistence type="predicted"/>
<dbReference type="PANTHER" id="PTHR43861:SF1">
    <property type="entry name" value="TRANS-ACONITATE 2-METHYLTRANSFERASE"/>
    <property type="match status" value="1"/>
</dbReference>
<dbReference type="Proteomes" id="UP000466431">
    <property type="component" value="Chromosome"/>
</dbReference>
<evidence type="ECO:0000313" key="1">
    <source>
        <dbReference type="EMBL" id="BBY41979.1"/>
    </source>
</evidence>
<dbReference type="InterPro" id="IPR013216">
    <property type="entry name" value="Methyltransf_11"/>
</dbReference>
<dbReference type="InterPro" id="IPR029063">
    <property type="entry name" value="SAM-dependent_MTases_sf"/>
</dbReference>
<dbReference type="PANTHER" id="PTHR43861">
    <property type="entry name" value="TRANS-ACONITATE 2-METHYLTRANSFERASE-RELATED"/>
    <property type="match status" value="1"/>
</dbReference>
<dbReference type="EMBL" id="AP022591">
    <property type="protein sequence ID" value="BBY41979.1"/>
    <property type="molecule type" value="Genomic_DNA"/>
</dbReference>
<dbReference type="RefSeq" id="WP_083001211.1">
    <property type="nucleotide sequence ID" value="NZ_AP022591.1"/>
</dbReference>
<dbReference type="KEGG" id="mcee:MCEL_02740"/>
<dbReference type="Gene3D" id="2.20.25.10">
    <property type="match status" value="1"/>
</dbReference>